<dbReference type="PANTHER" id="PTHR31793:SF24">
    <property type="entry name" value="LONG-CHAIN ACYL-COA THIOESTERASE FADM"/>
    <property type="match status" value="1"/>
</dbReference>
<gene>
    <name evidence="1" type="ORF">GCM10009798_05610</name>
</gene>
<comment type="caution">
    <text evidence="1">The sequence shown here is derived from an EMBL/GenBank/DDBJ whole genome shotgun (WGS) entry which is preliminary data.</text>
</comment>
<dbReference type="InterPro" id="IPR029069">
    <property type="entry name" value="HotDog_dom_sf"/>
</dbReference>
<accession>A0ABP5BMX0</accession>
<dbReference type="Proteomes" id="UP001500571">
    <property type="component" value="Unassembled WGS sequence"/>
</dbReference>
<dbReference type="PANTHER" id="PTHR31793">
    <property type="entry name" value="4-HYDROXYBENZOYL-COA THIOESTERASE FAMILY MEMBER"/>
    <property type="match status" value="1"/>
</dbReference>
<dbReference type="InterPro" id="IPR050563">
    <property type="entry name" value="4-hydroxybenzoyl-CoA_TE"/>
</dbReference>
<organism evidence="1 2">
    <name type="scientific">Nocardioides panacihumi</name>
    <dbReference type="NCBI Taxonomy" id="400774"/>
    <lineage>
        <taxon>Bacteria</taxon>
        <taxon>Bacillati</taxon>
        <taxon>Actinomycetota</taxon>
        <taxon>Actinomycetes</taxon>
        <taxon>Propionibacteriales</taxon>
        <taxon>Nocardioidaceae</taxon>
        <taxon>Nocardioides</taxon>
    </lineage>
</organism>
<dbReference type="CDD" id="cd00586">
    <property type="entry name" value="4HBT"/>
    <property type="match status" value="1"/>
</dbReference>
<dbReference type="Gene3D" id="3.10.129.10">
    <property type="entry name" value="Hotdog Thioesterase"/>
    <property type="match status" value="1"/>
</dbReference>
<dbReference type="EMBL" id="BAAAPB010000001">
    <property type="protein sequence ID" value="GAA1949271.1"/>
    <property type="molecule type" value="Genomic_DNA"/>
</dbReference>
<protein>
    <submittedName>
        <fullName evidence="1">Thioesterase family protein</fullName>
    </submittedName>
</protein>
<evidence type="ECO:0000313" key="2">
    <source>
        <dbReference type="Proteomes" id="UP001500571"/>
    </source>
</evidence>
<evidence type="ECO:0000313" key="1">
    <source>
        <dbReference type="EMBL" id="GAA1949271.1"/>
    </source>
</evidence>
<dbReference type="RefSeq" id="WP_344042191.1">
    <property type="nucleotide sequence ID" value="NZ_BAAAPB010000001.1"/>
</dbReference>
<proteinExistence type="predicted"/>
<name>A0ABP5BMX0_9ACTN</name>
<dbReference type="Pfam" id="PF13279">
    <property type="entry name" value="4HBT_2"/>
    <property type="match status" value="1"/>
</dbReference>
<reference evidence="2" key="1">
    <citation type="journal article" date="2019" name="Int. J. Syst. Evol. Microbiol.">
        <title>The Global Catalogue of Microorganisms (GCM) 10K type strain sequencing project: providing services to taxonomists for standard genome sequencing and annotation.</title>
        <authorList>
            <consortium name="The Broad Institute Genomics Platform"/>
            <consortium name="The Broad Institute Genome Sequencing Center for Infectious Disease"/>
            <person name="Wu L."/>
            <person name="Ma J."/>
        </authorList>
    </citation>
    <scope>NUCLEOTIDE SEQUENCE [LARGE SCALE GENOMIC DNA]</scope>
    <source>
        <strain evidence="2">JCM 15309</strain>
    </source>
</reference>
<dbReference type="SUPFAM" id="SSF54637">
    <property type="entry name" value="Thioesterase/thiol ester dehydrase-isomerase"/>
    <property type="match status" value="1"/>
</dbReference>
<sequence>MARHTHSCAVRWFDMDAYGHVNNVTFLRYLEEARMDFAQKQAETTEGGIPVSVVAQHDITYLRPLRYRSEPVIVEMWVTELGARSFKLAYEVKDRPGMPADANDVYVRAATVMVPYDLSHSRPRPLSVQERGVLAGFLEGPVLAQG</sequence>
<keyword evidence="2" id="KW-1185">Reference proteome</keyword>